<dbReference type="SUPFAM" id="SSF88659">
    <property type="entry name" value="Sigma3 and sigma4 domains of RNA polymerase sigma factors"/>
    <property type="match status" value="1"/>
</dbReference>
<evidence type="ECO:0000256" key="1">
    <source>
        <dbReference type="ARBA" id="ARBA00010641"/>
    </source>
</evidence>
<evidence type="ECO:0000256" key="4">
    <source>
        <dbReference type="ARBA" id="ARBA00023163"/>
    </source>
</evidence>
<dbReference type="SUPFAM" id="SSF88946">
    <property type="entry name" value="Sigma2 domain of RNA polymerase sigma factors"/>
    <property type="match status" value="1"/>
</dbReference>
<evidence type="ECO:0000313" key="8">
    <source>
        <dbReference type="Proteomes" id="UP001549106"/>
    </source>
</evidence>
<proteinExistence type="inferred from homology"/>
<organism evidence="7 8">
    <name type="scientific">Blautia caecimuris</name>
    <dbReference type="NCBI Taxonomy" id="1796615"/>
    <lineage>
        <taxon>Bacteria</taxon>
        <taxon>Bacillati</taxon>
        <taxon>Bacillota</taxon>
        <taxon>Clostridia</taxon>
        <taxon>Lachnospirales</taxon>
        <taxon>Lachnospiraceae</taxon>
        <taxon>Blautia</taxon>
    </lineage>
</organism>
<evidence type="ECO:0000313" key="7">
    <source>
        <dbReference type="EMBL" id="MET3751692.1"/>
    </source>
</evidence>
<dbReference type="EMBL" id="JBEPMJ010000026">
    <property type="protein sequence ID" value="MET3751692.1"/>
    <property type="molecule type" value="Genomic_DNA"/>
</dbReference>
<dbReference type="PANTHER" id="PTHR43133:SF51">
    <property type="entry name" value="RNA POLYMERASE SIGMA FACTOR"/>
    <property type="match status" value="1"/>
</dbReference>
<feature type="domain" description="RNA polymerase sigma-70 region 2" evidence="5">
    <location>
        <begin position="28"/>
        <end position="86"/>
    </location>
</feature>
<sequence>MIEHLLRKAKKGDSDAFCRLMDTQTQSMYKIARSYLKNDEDAADAIQDTILSCYENLLSLKNNKYFQTWLTRILINKCKDILHKKKLTVYTDSIPDTPFYEDDFETTEWNQILAPLDEKYRIILLLYYMEGFNTSDISQILNMKESTVKTRLQRGRKLLSEACQYQTREGHA</sequence>
<dbReference type="PANTHER" id="PTHR43133">
    <property type="entry name" value="RNA POLYMERASE ECF-TYPE SIGMA FACTO"/>
    <property type="match status" value="1"/>
</dbReference>
<dbReference type="Proteomes" id="UP001549106">
    <property type="component" value="Unassembled WGS sequence"/>
</dbReference>
<evidence type="ECO:0000259" key="6">
    <source>
        <dbReference type="Pfam" id="PF08281"/>
    </source>
</evidence>
<dbReference type="InterPro" id="IPR013324">
    <property type="entry name" value="RNA_pol_sigma_r3/r4-like"/>
</dbReference>
<dbReference type="Pfam" id="PF08281">
    <property type="entry name" value="Sigma70_r4_2"/>
    <property type="match status" value="1"/>
</dbReference>
<accession>A0ABV2M8N1</accession>
<dbReference type="InterPro" id="IPR036388">
    <property type="entry name" value="WH-like_DNA-bd_sf"/>
</dbReference>
<feature type="domain" description="RNA polymerase sigma factor 70 region 4 type 2" evidence="6">
    <location>
        <begin position="111"/>
        <end position="159"/>
    </location>
</feature>
<gene>
    <name evidence="7" type="ORF">ABID24_002953</name>
</gene>
<dbReference type="InterPro" id="IPR007627">
    <property type="entry name" value="RNA_pol_sigma70_r2"/>
</dbReference>
<keyword evidence="3" id="KW-0731">Sigma factor</keyword>
<dbReference type="InterPro" id="IPR013249">
    <property type="entry name" value="RNA_pol_sigma70_r4_t2"/>
</dbReference>
<dbReference type="InterPro" id="IPR013325">
    <property type="entry name" value="RNA_pol_sigma_r2"/>
</dbReference>
<evidence type="ECO:0000256" key="2">
    <source>
        <dbReference type="ARBA" id="ARBA00023015"/>
    </source>
</evidence>
<dbReference type="InterPro" id="IPR014284">
    <property type="entry name" value="RNA_pol_sigma-70_dom"/>
</dbReference>
<dbReference type="Gene3D" id="1.10.1740.10">
    <property type="match status" value="1"/>
</dbReference>
<dbReference type="Pfam" id="PF04542">
    <property type="entry name" value="Sigma70_r2"/>
    <property type="match status" value="1"/>
</dbReference>
<evidence type="ECO:0000259" key="5">
    <source>
        <dbReference type="Pfam" id="PF04542"/>
    </source>
</evidence>
<keyword evidence="8" id="KW-1185">Reference proteome</keyword>
<comment type="caution">
    <text evidence="7">The sequence shown here is derived from an EMBL/GenBank/DDBJ whole genome shotgun (WGS) entry which is preliminary data.</text>
</comment>
<dbReference type="Gene3D" id="1.10.10.10">
    <property type="entry name" value="Winged helix-like DNA-binding domain superfamily/Winged helix DNA-binding domain"/>
    <property type="match status" value="1"/>
</dbReference>
<name>A0ABV2M8N1_9FIRM</name>
<protein>
    <submittedName>
        <fullName evidence="7">RNA polymerase sigma-70 factor (ECF subfamily)</fullName>
    </submittedName>
</protein>
<dbReference type="InterPro" id="IPR039425">
    <property type="entry name" value="RNA_pol_sigma-70-like"/>
</dbReference>
<evidence type="ECO:0000256" key="3">
    <source>
        <dbReference type="ARBA" id="ARBA00023082"/>
    </source>
</evidence>
<comment type="similarity">
    <text evidence="1">Belongs to the sigma-70 factor family. ECF subfamily.</text>
</comment>
<keyword evidence="4" id="KW-0804">Transcription</keyword>
<dbReference type="RefSeq" id="WP_022066841.1">
    <property type="nucleotide sequence ID" value="NZ_BAABXN010000001.1"/>
</dbReference>
<dbReference type="CDD" id="cd06171">
    <property type="entry name" value="Sigma70_r4"/>
    <property type="match status" value="1"/>
</dbReference>
<keyword evidence="2" id="KW-0805">Transcription regulation</keyword>
<dbReference type="NCBIfam" id="TIGR02937">
    <property type="entry name" value="sigma70-ECF"/>
    <property type="match status" value="1"/>
</dbReference>
<reference evidence="7 8" key="1">
    <citation type="submission" date="2024-06" db="EMBL/GenBank/DDBJ databases">
        <title>Genomic Encyclopedia of Type Strains, Phase IV (KMG-IV): sequencing the most valuable type-strain genomes for metagenomic binning, comparative biology and taxonomic classification.</title>
        <authorList>
            <person name="Goeker M."/>
        </authorList>
    </citation>
    <scope>NUCLEOTIDE SEQUENCE [LARGE SCALE GENOMIC DNA]</scope>
    <source>
        <strain evidence="7 8">DSM 29492</strain>
    </source>
</reference>